<evidence type="ECO:0000256" key="3">
    <source>
        <dbReference type="ARBA" id="ARBA00022448"/>
    </source>
</evidence>
<accession>C1E5Z2</accession>
<evidence type="ECO:0000313" key="8">
    <source>
        <dbReference type="Proteomes" id="UP000002009"/>
    </source>
</evidence>
<dbReference type="GeneID" id="8243747"/>
<dbReference type="SMART" id="SM00913">
    <property type="entry name" value="IBN_N"/>
    <property type="match status" value="1"/>
</dbReference>
<dbReference type="Pfam" id="PF18784">
    <property type="entry name" value="CRM1_repeat_2"/>
    <property type="match status" value="1"/>
</dbReference>
<dbReference type="InterPro" id="IPR016024">
    <property type="entry name" value="ARM-type_fold"/>
</dbReference>
<dbReference type="OrthoDB" id="27218at2759"/>
<dbReference type="FunCoup" id="C1E5Z2">
    <property type="interactions" value="2171"/>
</dbReference>
<dbReference type="FunFam" id="1.25.10.10:FF:000022">
    <property type="entry name" value="protein EXPORTIN 1A"/>
    <property type="match status" value="1"/>
</dbReference>
<dbReference type="Pfam" id="PF03810">
    <property type="entry name" value="IBN_N"/>
    <property type="match status" value="1"/>
</dbReference>
<dbReference type="InParanoid" id="C1E5Z2"/>
<dbReference type="Pfam" id="PF08767">
    <property type="entry name" value="CRM1_C"/>
    <property type="match status" value="1"/>
</dbReference>
<reference evidence="7 8" key="1">
    <citation type="journal article" date="2009" name="Science">
        <title>Green evolution and dynamic adaptations revealed by genomes of the marine picoeukaryotes Micromonas.</title>
        <authorList>
            <person name="Worden A.Z."/>
            <person name="Lee J.H."/>
            <person name="Mock T."/>
            <person name="Rouze P."/>
            <person name="Simmons M.P."/>
            <person name="Aerts A.L."/>
            <person name="Allen A.E."/>
            <person name="Cuvelier M.L."/>
            <person name="Derelle E."/>
            <person name="Everett M.V."/>
            <person name="Foulon E."/>
            <person name="Grimwood J."/>
            <person name="Gundlach H."/>
            <person name="Henrissat B."/>
            <person name="Napoli C."/>
            <person name="McDonald S.M."/>
            <person name="Parker M.S."/>
            <person name="Rombauts S."/>
            <person name="Salamov A."/>
            <person name="Von Dassow P."/>
            <person name="Badger J.H."/>
            <person name="Coutinho P.M."/>
            <person name="Demir E."/>
            <person name="Dubchak I."/>
            <person name="Gentemann C."/>
            <person name="Eikrem W."/>
            <person name="Gready J.E."/>
            <person name="John U."/>
            <person name="Lanier W."/>
            <person name="Lindquist E.A."/>
            <person name="Lucas S."/>
            <person name="Mayer K.F."/>
            <person name="Moreau H."/>
            <person name="Not F."/>
            <person name="Otillar R."/>
            <person name="Panaud O."/>
            <person name="Pangilinan J."/>
            <person name="Paulsen I."/>
            <person name="Piegu B."/>
            <person name="Poliakov A."/>
            <person name="Robbens S."/>
            <person name="Schmutz J."/>
            <person name="Toulza E."/>
            <person name="Wyss T."/>
            <person name="Zelensky A."/>
            <person name="Zhou K."/>
            <person name="Armbrust E.V."/>
            <person name="Bhattacharya D."/>
            <person name="Goodenough U.W."/>
            <person name="Van de Peer Y."/>
            <person name="Grigoriev I.V."/>
        </authorList>
    </citation>
    <scope>NUCLEOTIDE SEQUENCE [LARGE SCALE GENOMIC DNA]</scope>
    <source>
        <strain evidence="8">RCC299 / NOUM17</strain>
    </source>
</reference>
<evidence type="ECO:0000256" key="1">
    <source>
        <dbReference type="ARBA" id="ARBA00004620"/>
    </source>
</evidence>
<dbReference type="EMBL" id="CP001326">
    <property type="protein sequence ID" value="ACO63338.1"/>
    <property type="molecule type" value="Genomic_DNA"/>
</dbReference>
<dbReference type="AlphaFoldDB" id="C1E5Z2"/>
<dbReference type="InterPro" id="IPR040485">
    <property type="entry name" value="XPO1_repeat_3"/>
</dbReference>
<dbReference type="Pfam" id="PF08389">
    <property type="entry name" value="Xpo1"/>
    <property type="match status" value="1"/>
</dbReference>
<dbReference type="InterPro" id="IPR013598">
    <property type="entry name" value="Exportin-1/Importin-b-like"/>
</dbReference>
<keyword evidence="3" id="KW-0813">Transport</keyword>
<evidence type="ECO:0000256" key="4">
    <source>
        <dbReference type="ARBA" id="ARBA00022927"/>
    </source>
</evidence>
<dbReference type="eggNOG" id="KOG2020">
    <property type="taxonomic scope" value="Eukaryota"/>
</dbReference>
<dbReference type="GO" id="GO:0031267">
    <property type="term" value="F:small GTPase binding"/>
    <property type="evidence" value="ECO:0007669"/>
    <property type="project" value="InterPro"/>
</dbReference>
<dbReference type="SUPFAM" id="SSF48371">
    <property type="entry name" value="ARM repeat"/>
    <property type="match status" value="1"/>
</dbReference>
<sequence>MAFAGAEKLLDFNQPFDVPLLDQIVNAFYAPGGDPSVRAEAEKIMTGLQENEMMWTRADAILEQSQNPNTKFFALQVLDAVIKYRWNALPDDQREGIKNFISNLIIKLSTDDASFRGQRAFISKINSVLVQILKHDWPARWASFIPDLVGAAKQSESLCENCMNILKLLSEEVFDFSRGELTQAKIMELKNALNTDFPQIHELCEFVLQHSQRPALIQQTLQTLHAFLSWIPLGYIFESTLLDTLLKLSPNPQFRNVAIQCLGEIGGLAVDQKYDSHFVKLYVTVIEQLQQILPRSVKIAEAYANGSDDEQAYIQNLAIFLTQYFKHHIGLLEKTPEYQAHLLIGLEYLLNISYTDEPEVFKVCLDYWHVLVCDLYQSDGDAAGGGGMAEFSFAPAGAANGAGANRRMLYSGSMSQLRMLMVSRMAKPEEVLIVEDENGNIVRETLKDNDVLVQYKIMRETLIYLAHLDHKDTETQMLDKLANQLNGKEYSWNVLNTLCWAIGSISGSMAEDQENRFLVTAIRDLLNLCEITRGKDHKAVIASNIMYVVGQYPRFLRLHWKFLKTVVNKLFEFMHETHPGVQDMACDTFLKISIKCKRKFVIMQVGEHEPFVNELLRSLPDTIRDLEPHQIHTFYEAVGHMISSEVNPATREEYVQRLMDPPNGTWNQIMAQAKAQGAECLKPQEVIRNIANILKTNTSACTSLGQPFQNQMSNIYADVLNVYKLYSELISASIAEGGPYASRSSLVKAMRTVKREVLRLIETFVERCEDPHLVAQQLVPQMMDPVLGDYARNVPDARDAEVLSLFAAIINKVEGAMIDEVPKIFEACFECTLTMITANFEDYPDHRLKFFSLLRAITNHCFRALFALQPAQLKLVVDSIVWAFRHTERNIAETGLNLLLEMTKYFQVSEFCNQFHQSFYLSLVQEIFAVMTDGFHKPGFKLHALLLQNLFCIAESDQLSAPLWDVNTLGPGAYPNNAAFVKEHVSKLLSASFPNMGPAEVQVLIQGMFDYKADLTMFKNHLRDFLVQTKQFKSSDNSAMFAEEQAARQAAERARIDAVPGMIPANQVDMGDD</sequence>
<keyword evidence="5" id="KW-0539">Nucleus</keyword>
<evidence type="ECO:0000256" key="5">
    <source>
        <dbReference type="ARBA" id="ARBA00023242"/>
    </source>
</evidence>
<dbReference type="InterPro" id="IPR014877">
    <property type="entry name" value="XPO1_C_dom"/>
</dbReference>
<dbReference type="GO" id="GO:0031965">
    <property type="term" value="C:nuclear membrane"/>
    <property type="evidence" value="ECO:0007669"/>
    <property type="project" value="UniProtKB-SubCell"/>
</dbReference>
<organism evidence="7 8">
    <name type="scientific">Micromonas commoda (strain RCC299 / NOUM17 / CCMP2709)</name>
    <name type="common">Picoplanktonic green alga</name>
    <dbReference type="NCBI Taxonomy" id="296587"/>
    <lineage>
        <taxon>Eukaryota</taxon>
        <taxon>Viridiplantae</taxon>
        <taxon>Chlorophyta</taxon>
        <taxon>Mamiellophyceae</taxon>
        <taxon>Mamiellales</taxon>
        <taxon>Mamiellaceae</taxon>
        <taxon>Micromonas</taxon>
    </lineage>
</organism>
<keyword evidence="4" id="KW-0653">Protein transport</keyword>
<dbReference type="InterPro" id="IPR045065">
    <property type="entry name" value="XPO1/5"/>
</dbReference>
<dbReference type="InterPro" id="IPR041235">
    <property type="entry name" value="Exp1_repeat_2"/>
</dbReference>
<dbReference type="GO" id="GO:0005049">
    <property type="term" value="F:nuclear export signal receptor activity"/>
    <property type="evidence" value="ECO:0007669"/>
    <property type="project" value="InterPro"/>
</dbReference>
<name>C1E5Z2_MICCC</name>
<dbReference type="GO" id="GO:0006611">
    <property type="term" value="P:protein export from nucleus"/>
    <property type="evidence" value="ECO:0007669"/>
    <property type="project" value="InterPro"/>
</dbReference>
<dbReference type="InterPro" id="IPR011989">
    <property type="entry name" value="ARM-like"/>
</dbReference>
<dbReference type="GO" id="GO:0000055">
    <property type="term" value="P:ribosomal large subunit export from nucleus"/>
    <property type="evidence" value="ECO:0007669"/>
    <property type="project" value="TreeGrafter"/>
</dbReference>
<evidence type="ECO:0000259" key="6">
    <source>
        <dbReference type="PROSITE" id="PS50166"/>
    </source>
</evidence>
<dbReference type="PANTHER" id="PTHR11223:SF2">
    <property type="entry name" value="EXPORTIN-1"/>
    <property type="match status" value="1"/>
</dbReference>
<dbReference type="SMART" id="SM01102">
    <property type="entry name" value="CRM1_C"/>
    <property type="match status" value="1"/>
</dbReference>
<protein>
    <submittedName>
        <fullName evidence="7">Exportin1 protein</fullName>
    </submittedName>
</protein>
<dbReference type="GO" id="GO:0000056">
    <property type="term" value="P:ribosomal small subunit export from nucleus"/>
    <property type="evidence" value="ECO:0007669"/>
    <property type="project" value="TreeGrafter"/>
</dbReference>
<dbReference type="STRING" id="296587.C1E5Z2"/>
<dbReference type="Proteomes" id="UP000002009">
    <property type="component" value="Chromosome 5"/>
</dbReference>
<comment type="subcellular location">
    <subcellularLocation>
        <location evidence="1">Nucleus membrane</location>
        <topology evidence="1">Peripheral membrane protein</topology>
        <orientation evidence="1">Nucleoplasmic side</orientation>
    </subcellularLocation>
</comment>
<proteinExistence type="inferred from homology"/>
<dbReference type="PROSITE" id="PS50166">
    <property type="entry name" value="IMPORTIN_B_NT"/>
    <property type="match status" value="1"/>
</dbReference>
<dbReference type="InterPro" id="IPR041123">
    <property type="entry name" value="CRM1_repeat"/>
</dbReference>
<comment type="similarity">
    <text evidence="2">Belongs to the exportin family.</text>
</comment>
<dbReference type="InterPro" id="IPR001494">
    <property type="entry name" value="Importin-beta_N"/>
</dbReference>
<dbReference type="Gene3D" id="1.25.10.10">
    <property type="entry name" value="Leucine-rich Repeat Variant"/>
    <property type="match status" value="1"/>
</dbReference>
<dbReference type="RefSeq" id="XP_002502080.1">
    <property type="nucleotide sequence ID" value="XM_002502034.1"/>
</dbReference>
<dbReference type="OMA" id="WAFKHNN"/>
<keyword evidence="8" id="KW-1185">Reference proteome</keyword>
<evidence type="ECO:0000313" key="7">
    <source>
        <dbReference type="EMBL" id="ACO63338.1"/>
    </source>
</evidence>
<dbReference type="Pfam" id="PF18777">
    <property type="entry name" value="CRM1_repeat"/>
    <property type="match status" value="1"/>
</dbReference>
<dbReference type="Pfam" id="PF18787">
    <property type="entry name" value="CRM1_repeat_3"/>
    <property type="match status" value="1"/>
</dbReference>
<dbReference type="KEGG" id="mis:MICPUN_106897"/>
<evidence type="ECO:0000256" key="2">
    <source>
        <dbReference type="ARBA" id="ARBA00009466"/>
    </source>
</evidence>
<dbReference type="PANTHER" id="PTHR11223">
    <property type="entry name" value="EXPORTIN 1/5"/>
    <property type="match status" value="1"/>
</dbReference>
<gene>
    <name evidence="7" type="primary">XPO1</name>
    <name evidence="7" type="ORF">MICPUN_106897</name>
</gene>
<dbReference type="GO" id="GO:0005737">
    <property type="term" value="C:cytoplasm"/>
    <property type="evidence" value="ECO:0007669"/>
    <property type="project" value="TreeGrafter"/>
</dbReference>
<feature type="domain" description="Importin N-terminal" evidence="6">
    <location>
        <begin position="41"/>
        <end position="107"/>
    </location>
</feature>